<gene>
    <name evidence="2" type="ORF">CRX69_26435</name>
</gene>
<feature type="transmembrane region" description="Helical" evidence="1">
    <location>
        <begin position="121"/>
        <end position="141"/>
    </location>
</feature>
<evidence type="ECO:0000313" key="2">
    <source>
        <dbReference type="EMBL" id="AVU78543.1"/>
    </source>
</evidence>
<feature type="transmembrane region" description="Helical" evidence="1">
    <location>
        <begin position="39"/>
        <end position="60"/>
    </location>
</feature>
<dbReference type="RefSeq" id="WP_076383154.1">
    <property type="nucleotide sequence ID" value="NZ_CP024081.1"/>
</dbReference>
<keyword evidence="1" id="KW-0472">Membrane</keyword>
<protein>
    <submittedName>
        <fullName evidence="2">Uncharacterized protein</fullName>
    </submittedName>
</protein>
<feature type="transmembrane region" description="Helical" evidence="1">
    <location>
        <begin position="80"/>
        <end position="101"/>
    </location>
</feature>
<organism evidence="2 3">
    <name type="scientific">Pseudomonas rhizophila</name>
    <dbReference type="NCBI Taxonomy" id="2045200"/>
    <lineage>
        <taxon>Bacteria</taxon>
        <taxon>Pseudomonadati</taxon>
        <taxon>Pseudomonadota</taxon>
        <taxon>Gammaproteobacteria</taxon>
        <taxon>Pseudomonadales</taxon>
        <taxon>Pseudomonadaceae</taxon>
        <taxon>Pseudomonas</taxon>
    </lineage>
</organism>
<feature type="transmembrane region" description="Helical" evidence="1">
    <location>
        <begin position="6"/>
        <end position="27"/>
    </location>
</feature>
<accession>A0ABN5K3J8</accession>
<keyword evidence="1" id="KW-0812">Transmembrane</keyword>
<dbReference type="EMBL" id="CP024081">
    <property type="protein sequence ID" value="AVU78543.1"/>
    <property type="molecule type" value="Genomic_DNA"/>
</dbReference>
<evidence type="ECO:0000256" key="1">
    <source>
        <dbReference type="SAM" id="Phobius"/>
    </source>
</evidence>
<keyword evidence="1" id="KW-1133">Transmembrane helix</keyword>
<name>A0ABN5K3J8_9PSED</name>
<dbReference type="Proteomes" id="UP000241936">
    <property type="component" value="Chromosome"/>
</dbReference>
<sequence length="151" mass="17118">MSWGSVNAFHIYATVGVGICSVSLMFLIRDPKTPKWLDVAVAITLLLLAALFLGLVQSIFNILPEDTISDRDLKSEYQVALYVIPFFTAGLATNLLSNIILNQRDYTDTMSFYEAARRTAWFIWIAFLTSTFVGLLMYVGYKQIEKWSISR</sequence>
<proteinExistence type="predicted"/>
<reference evidence="2 3" key="1">
    <citation type="journal article" date="2018" name="Front. Microbiol.">
        <title>Pseudomonas rhizophila S211, a New Plant Growth-Promoting Rhizobacterium with Potential in Pesticide-Bioremediation.</title>
        <authorList>
            <person name="Hassen W."/>
            <person name="Neifar M."/>
            <person name="Cherif H."/>
            <person name="Najjari A."/>
            <person name="Chouchane H."/>
            <person name="Driouich R.C."/>
            <person name="Salah A."/>
            <person name="Naili F."/>
            <person name="Mosbah A."/>
            <person name="Souissi Y."/>
            <person name="Raddadi N."/>
            <person name="Ouzari H.I."/>
            <person name="Fava F."/>
            <person name="Cherif A."/>
        </authorList>
    </citation>
    <scope>NUCLEOTIDE SEQUENCE [LARGE SCALE GENOMIC DNA]</scope>
    <source>
        <strain evidence="2 3">S211</strain>
    </source>
</reference>
<evidence type="ECO:0000313" key="3">
    <source>
        <dbReference type="Proteomes" id="UP000241936"/>
    </source>
</evidence>
<keyword evidence="3" id="KW-1185">Reference proteome</keyword>